<dbReference type="InterPro" id="IPR043502">
    <property type="entry name" value="DNA/RNA_pol_sf"/>
</dbReference>
<keyword evidence="4" id="KW-0808">Transferase</keyword>
<name>A0A2G9UI49_TELCI</name>
<dbReference type="FunFam" id="3.30.70.270:FF:000020">
    <property type="entry name" value="Transposon Tf2-6 polyprotein-like Protein"/>
    <property type="match status" value="1"/>
</dbReference>
<dbReference type="Pfam" id="PF00078">
    <property type="entry name" value="RVT_1"/>
    <property type="match status" value="1"/>
</dbReference>
<evidence type="ECO:0000313" key="4">
    <source>
        <dbReference type="EMBL" id="PIO69170.1"/>
    </source>
</evidence>
<evidence type="ECO:0000256" key="2">
    <source>
        <dbReference type="ARBA" id="ARBA00023268"/>
    </source>
</evidence>
<dbReference type="Gene3D" id="3.10.10.10">
    <property type="entry name" value="HIV Type 1 Reverse Transcriptase, subunit A, domain 1"/>
    <property type="match status" value="1"/>
</dbReference>
<dbReference type="GO" id="GO:0003964">
    <property type="term" value="F:RNA-directed DNA polymerase activity"/>
    <property type="evidence" value="ECO:0007669"/>
    <property type="project" value="UniProtKB-KW"/>
</dbReference>
<keyword evidence="4" id="KW-0548">Nucleotidyltransferase</keyword>
<reference evidence="4 5" key="1">
    <citation type="submission" date="2015-09" db="EMBL/GenBank/DDBJ databases">
        <title>Draft genome of the parasitic nematode Teladorsagia circumcincta isolate WARC Sus (inbred).</title>
        <authorList>
            <person name="Mitreva M."/>
        </authorList>
    </citation>
    <scope>NUCLEOTIDE SEQUENCE [LARGE SCALE GENOMIC DNA]</scope>
    <source>
        <strain evidence="4 5">S</strain>
    </source>
</reference>
<dbReference type="CDD" id="cd01647">
    <property type="entry name" value="RT_LTR"/>
    <property type="match status" value="1"/>
</dbReference>
<dbReference type="SUPFAM" id="SSF56672">
    <property type="entry name" value="DNA/RNA polymerases"/>
    <property type="match status" value="1"/>
</dbReference>
<keyword evidence="4" id="KW-0695">RNA-directed DNA polymerase</keyword>
<dbReference type="OrthoDB" id="9893755at2759"/>
<organism evidence="4 5">
    <name type="scientific">Teladorsagia circumcincta</name>
    <name type="common">Brown stomach worm</name>
    <name type="synonym">Ostertagia circumcincta</name>
    <dbReference type="NCBI Taxonomy" id="45464"/>
    <lineage>
        <taxon>Eukaryota</taxon>
        <taxon>Metazoa</taxon>
        <taxon>Ecdysozoa</taxon>
        <taxon>Nematoda</taxon>
        <taxon>Chromadorea</taxon>
        <taxon>Rhabditida</taxon>
        <taxon>Rhabditina</taxon>
        <taxon>Rhabditomorpha</taxon>
        <taxon>Strongyloidea</taxon>
        <taxon>Trichostrongylidae</taxon>
        <taxon>Teladorsagia</taxon>
    </lineage>
</organism>
<feature type="domain" description="Reverse transcriptase" evidence="3">
    <location>
        <begin position="76"/>
        <end position="287"/>
    </location>
</feature>
<evidence type="ECO:0000313" key="5">
    <source>
        <dbReference type="Proteomes" id="UP000230423"/>
    </source>
</evidence>
<gene>
    <name evidence="4" type="ORF">TELCIR_09016</name>
</gene>
<sequence length="474" mass="53630">MCSAISDSTLATVETSLKTLLQKRFPAVFAPGLGCCTKTRATLKLKPDAIPVFRKARPVPYAVQPWITQELHHLVAANVLTPVKHSEWAAPVVVVQKKNETICLCADFSTGLNDALEQYQHRLPTPDDIFIKLNGGRYFSQLDLAEAYLQMEMDEESRSLLTINTHRGLCQLNRLPFGVKAAPVIFQQQMDTLTAGLDGTAAYFYDIIVTGKTIDEHNARLEAVFRRIQDIGLLLAWKSVRCCTLRYLGSIINADGRRPDPAKVESIQRMPVPKDVSQLRAFLGLVNFYGTFVRELHNLRAPLDALAKKDATYMWSSECQSCFDRIKKTLKSDLLLAHYDPTLPLIVAADASNYGAGAVLSQRFSDESEKAVYHASRALTPDCVYWPSMDTDVDTLAKHNWPRILLRSSSNPGRSQSLRNLLPSPINLRWTTVRRLFLSTRRRRTTKPHHVRLRRQRRDFDGRYGLVIHQVDSW</sequence>
<dbReference type="Pfam" id="PF17919">
    <property type="entry name" value="RT_RNaseH_2"/>
    <property type="match status" value="1"/>
</dbReference>
<dbReference type="InterPro" id="IPR043128">
    <property type="entry name" value="Rev_trsase/Diguanyl_cyclase"/>
</dbReference>
<protein>
    <recommendedName>
        <fullName evidence="1">RNA-directed DNA polymerase</fullName>
        <ecNumber evidence="1">2.7.7.49</ecNumber>
    </recommendedName>
</protein>
<dbReference type="Proteomes" id="UP000230423">
    <property type="component" value="Unassembled WGS sequence"/>
</dbReference>
<dbReference type="EC" id="2.7.7.49" evidence="1"/>
<dbReference type="PANTHER" id="PTHR37984:SF5">
    <property type="entry name" value="PROTEIN NYNRIN-LIKE"/>
    <property type="match status" value="1"/>
</dbReference>
<dbReference type="EMBL" id="KZ346755">
    <property type="protein sequence ID" value="PIO69170.1"/>
    <property type="molecule type" value="Genomic_DNA"/>
</dbReference>
<dbReference type="PANTHER" id="PTHR37984">
    <property type="entry name" value="PROTEIN CBG26694"/>
    <property type="match status" value="1"/>
</dbReference>
<dbReference type="InterPro" id="IPR050951">
    <property type="entry name" value="Retrovirus_Pol_polyprotein"/>
</dbReference>
<dbReference type="AlphaFoldDB" id="A0A2G9UI49"/>
<evidence type="ECO:0000259" key="3">
    <source>
        <dbReference type="PROSITE" id="PS50878"/>
    </source>
</evidence>
<evidence type="ECO:0000256" key="1">
    <source>
        <dbReference type="ARBA" id="ARBA00012493"/>
    </source>
</evidence>
<accession>A0A2G9UI49</accession>
<proteinExistence type="predicted"/>
<keyword evidence="5" id="KW-1185">Reference proteome</keyword>
<dbReference type="InterPro" id="IPR041577">
    <property type="entry name" value="RT_RNaseH_2"/>
</dbReference>
<dbReference type="PROSITE" id="PS50878">
    <property type="entry name" value="RT_POL"/>
    <property type="match status" value="1"/>
</dbReference>
<dbReference type="Gene3D" id="3.30.70.270">
    <property type="match status" value="2"/>
</dbReference>
<keyword evidence="2" id="KW-0511">Multifunctional enzyme</keyword>
<dbReference type="InterPro" id="IPR000477">
    <property type="entry name" value="RT_dom"/>
</dbReference>